<gene>
    <name evidence="4" type="ORF">C461_01452</name>
</gene>
<dbReference type="EMBL" id="AOJI01000011">
    <property type="protein sequence ID" value="EMA70105.1"/>
    <property type="molecule type" value="Genomic_DNA"/>
</dbReference>
<dbReference type="STRING" id="1230454.C461_01452"/>
<feature type="compositionally biased region" description="Gly residues" evidence="1">
    <location>
        <begin position="60"/>
        <end position="84"/>
    </location>
</feature>
<proteinExistence type="predicted"/>
<keyword evidence="2" id="KW-0812">Transmembrane</keyword>
<name>M0PMX9_9EURY</name>
<dbReference type="PATRIC" id="fig|1230454.4.peg.299"/>
<dbReference type="InterPro" id="IPR025403">
    <property type="entry name" value="TgpA-like_C"/>
</dbReference>
<comment type="caution">
    <text evidence="4">The sequence shown here is derived from an EMBL/GenBank/DDBJ whole genome shotgun (WGS) entry which is preliminary data.</text>
</comment>
<evidence type="ECO:0000259" key="3">
    <source>
        <dbReference type="Pfam" id="PF13559"/>
    </source>
</evidence>
<feature type="compositionally biased region" description="Low complexity" evidence="1">
    <location>
        <begin position="139"/>
        <end position="152"/>
    </location>
</feature>
<keyword evidence="5" id="KW-1185">Reference proteome</keyword>
<feature type="transmembrane region" description="Helical" evidence="2">
    <location>
        <begin position="103"/>
        <end position="123"/>
    </location>
</feature>
<reference evidence="4 5" key="1">
    <citation type="journal article" date="2014" name="PLoS Genet.">
        <title>Phylogenetically driven sequencing of extremely halophilic archaea reveals strategies for static and dynamic osmo-response.</title>
        <authorList>
            <person name="Becker E.A."/>
            <person name="Seitzer P.M."/>
            <person name="Tritt A."/>
            <person name="Larsen D."/>
            <person name="Krusor M."/>
            <person name="Yao A.I."/>
            <person name="Wu D."/>
            <person name="Madern D."/>
            <person name="Eisen J.A."/>
            <person name="Darling A.E."/>
            <person name="Facciotti M.T."/>
        </authorList>
    </citation>
    <scope>NUCLEOTIDE SEQUENCE [LARGE SCALE GENOMIC DNA]</scope>
    <source>
        <strain evidence="4 5">JCM 13560</strain>
    </source>
</reference>
<evidence type="ECO:0000256" key="2">
    <source>
        <dbReference type="SAM" id="Phobius"/>
    </source>
</evidence>
<keyword evidence="2" id="KW-1133">Transmembrane helix</keyword>
<feature type="domain" description="Protein-glutamine gamma-glutamyltransferase-like C-terminal" evidence="3">
    <location>
        <begin position="163"/>
        <end position="222"/>
    </location>
</feature>
<evidence type="ECO:0000256" key="1">
    <source>
        <dbReference type="SAM" id="MobiDB-lite"/>
    </source>
</evidence>
<sequence>MNRSRLLSAVIALLAITSLSVASTTLETSLTTDPDEEINPDWENLPIGQNDAAAIQESIEGGGGEGGGGESAAGAGGGSIGGSGSAADDRSLLDRLLALLSRLFRLLLPIVAILGVAAVAYRYRGALVDFFGRDSRTTPAAEPRPAAGRWPGTDPEHDVDRAWVEVIRRLDPDRPETTTPDECRALARARGVDRDAVESIVSAFEHVHYGGRSVDAEIDRAREGLRALEGGVK</sequence>
<dbReference type="Pfam" id="PF13559">
    <property type="entry name" value="DUF4129"/>
    <property type="match status" value="1"/>
</dbReference>
<organism evidence="4 5">
    <name type="scientific">Halorubrum aidingense JCM 13560</name>
    <dbReference type="NCBI Taxonomy" id="1230454"/>
    <lineage>
        <taxon>Archaea</taxon>
        <taxon>Methanobacteriati</taxon>
        <taxon>Methanobacteriota</taxon>
        <taxon>Stenosarchaea group</taxon>
        <taxon>Halobacteria</taxon>
        <taxon>Halobacteriales</taxon>
        <taxon>Haloferacaceae</taxon>
        <taxon>Halorubrum</taxon>
    </lineage>
</organism>
<protein>
    <recommendedName>
        <fullName evidence="3">Protein-glutamine gamma-glutamyltransferase-like C-terminal domain-containing protein</fullName>
    </recommendedName>
</protein>
<accession>M0PMX9</accession>
<feature type="region of interest" description="Disordered" evidence="1">
    <location>
        <begin position="135"/>
        <end position="155"/>
    </location>
</feature>
<feature type="region of interest" description="Disordered" evidence="1">
    <location>
        <begin position="58"/>
        <end position="84"/>
    </location>
</feature>
<dbReference type="OrthoDB" id="206550at2157"/>
<evidence type="ECO:0000313" key="5">
    <source>
        <dbReference type="Proteomes" id="UP000011575"/>
    </source>
</evidence>
<evidence type="ECO:0000313" key="4">
    <source>
        <dbReference type="EMBL" id="EMA70105.1"/>
    </source>
</evidence>
<dbReference type="Proteomes" id="UP000011575">
    <property type="component" value="Unassembled WGS sequence"/>
</dbReference>
<dbReference type="AlphaFoldDB" id="M0PMX9"/>
<keyword evidence="2" id="KW-0472">Membrane</keyword>
<dbReference type="RefSeq" id="WP_007998003.1">
    <property type="nucleotide sequence ID" value="NZ_AOJI01000011.1"/>
</dbReference>